<dbReference type="Pfam" id="PF00005">
    <property type="entry name" value="ABC_tran"/>
    <property type="match status" value="1"/>
</dbReference>
<keyword evidence="4" id="KW-0997">Cell inner membrane</keyword>
<keyword evidence="6 12" id="KW-0067">ATP-binding</keyword>
<gene>
    <name evidence="12" type="primary">sfuC</name>
    <name evidence="12" type="ORF">DAQ1742_01641</name>
</gene>
<evidence type="ECO:0000256" key="8">
    <source>
        <dbReference type="ARBA" id="ARBA00023004"/>
    </source>
</evidence>
<dbReference type="Gene3D" id="2.40.50.450">
    <property type="match status" value="1"/>
</dbReference>
<keyword evidence="9" id="KW-0406">Ion transport</keyword>
<dbReference type="PANTHER" id="PTHR42781">
    <property type="entry name" value="SPERMIDINE/PUTRESCINE IMPORT ATP-BINDING PROTEIN POTA"/>
    <property type="match status" value="1"/>
</dbReference>
<dbReference type="GO" id="GO:0015408">
    <property type="term" value="F:ABC-type ferric iron transporter activity"/>
    <property type="evidence" value="ECO:0007669"/>
    <property type="project" value="InterPro"/>
</dbReference>
<evidence type="ECO:0000256" key="1">
    <source>
        <dbReference type="ARBA" id="ARBA00022448"/>
    </source>
</evidence>
<dbReference type="InterPro" id="IPR050093">
    <property type="entry name" value="ABC_SmlMolc_Importer"/>
</dbReference>
<dbReference type="GO" id="GO:0015697">
    <property type="term" value="P:quaternary ammonium group transport"/>
    <property type="evidence" value="ECO:0007669"/>
    <property type="project" value="UniProtKB-ARBA"/>
</dbReference>
<evidence type="ECO:0000256" key="7">
    <source>
        <dbReference type="ARBA" id="ARBA00022967"/>
    </source>
</evidence>
<keyword evidence="8" id="KW-0408">Iron</keyword>
<keyword evidence="2" id="KW-1003">Cell membrane</keyword>
<keyword evidence="13" id="KW-1185">Reference proteome</keyword>
<dbReference type="InterPro" id="IPR015853">
    <property type="entry name" value="ABC_transpr_FbpC"/>
</dbReference>
<evidence type="ECO:0000256" key="2">
    <source>
        <dbReference type="ARBA" id="ARBA00022475"/>
    </source>
</evidence>
<sequence length="345" mass="36876">MNTLELFGISKAFNATTVLDNIALQVAPGSRTAIVGPSGSGKTTLLRIIAGFDAPDRGVVRLQGQVVADEHQWIPAHQRGIGFVPQDGALFPHFTVAQNIAFGLGGSKAEKQRRVDELMERVSLDKRLAARWPHELSGGQQQRVALARALSQRPALMLLDEPFSALDTGLRAATRQAVSALLAQAGVASILVTHDQAEALSFADQVAVMRQGQLVQVGTPQSLYLRPVDEETAAFLGDTLVLPAQLQHGRAHCVLGAVAVDDRHFHGDGRIMLRPEQIHITQASPSSSSPQATVVGIEFAGFVSTLRLRLGESGQVIELKSISREDVVCGSLVNVQVAGLAHRLD</sequence>
<dbReference type="SUPFAM" id="SSF50331">
    <property type="entry name" value="MOP-like"/>
    <property type="match status" value="1"/>
</dbReference>
<reference evidence="12 13" key="1">
    <citation type="submission" date="2016-09" db="EMBL/GenBank/DDBJ databases">
        <authorList>
            <person name="Reverchon S."/>
            <person name="Nasser W."/>
            <person name="Leonard S."/>
            <person name="Brochier C."/>
            <person name="Duprey A."/>
        </authorList>
    </citation>
    <scope>NUCLEOTIDE SEQUENCE [LARGE SCALE GENOMIC DNA]</scope>
    <source>
        <strain evidence="12 13">174/2</strain>
    </source>
</reference>
<keyword evidence="5" id="KW-0547">Nucleotide-binding</keyword>
<keyword evidence="7" id="KW-1278">Translocase</keyword>
<protein>
    <submittedName>
        <fullName evidence="12">Ferric iron ABC transporter, ATP-binding protein</fullName>
    </submittedName>
</protein>
<dbReference type="Pfam" id="PF08402">
    <property type="entry name" value="TOBE_2"/>
    <property type="match status" value="1"/>
</dbReference>
<dbReference type="InterPro" id="IPR003439">
    <property type="entry name" value="ABC_transporter-like_ATP-bd"/>
</dbReference>
<dbReference type="PROSITE" id="PS50893">
    <property type="entry name" value="ABC_TRANSPORTER_2"/>
    <property type="match status" value="1"/>
</dbReference>
<keyword evidence="3" id="KW-0410">Iron transport</keyword>
<evidence type="ECO:0000313" key="13">
    <source>
        <dbReference type="Proteomes" id="UP000294820"/>
    </source>
</evidence>
<dbReference type="RefSeq" id="WP_035342701.1">
    <property type="nucleotide sequence ID" value="NZ_LT615367.1"/>
</dbReference>
<dbReference type="FunFam" id="3.40.50.300:FF:000425">
    <property type="entry name" value="Probable ABC transporter, ATP-binding subunit"/>
    <property type="match status" value="1"/>
</dbReference>
<dbReference type="Gene3D" id="3.40.50.300">
    <property type="entry name" value="P-loop containing nucleotide triphosphate hydrolases"/>
    <property type="match status" value="1"/>
</dbReference>
<dbReference type="InterPro" id="IPR027417">
    <property type="entry name" value="P-loop_NTPase"/>
</dbReference>
<dbReference type="GO" id="GO:0016887">
    <property type="term" value="F:ATP hydrolysis activity"/>
    <property type="evidence" value="ECO:0007669"/>
    <property type="project" value="InterPro"/>
</dbReference>
<dbReference type="CDD" id="cd03259">
    <property type="entry name" value="ABC_Carb_Solutes_like"/>
    <property type="match status" value="1"/>
</dbReference>
<dbReference type="GO" id="GO:0043190">
    <property type="term" value="C:ATP-binding cassette (ABC) transporter complex"/>
    <property type="evidence" value="ECO:0007669"/>
    <property type="project" value="InterPro"/>
</dbReference>
<evidence type="ECO:0000313" key="12">
    <source>
        <dbReference type="EMBL" id="SLM62594.1"/>
    </source>
</evidence>
<dbReference type="KEGG" id="daq:DAQ1742_01641"/>
<evidence type="ECO:0000259" key="11">
    <source>
        <dbReference type="PROSITE" id="PS50893"/>
    </source>
</evidence>
<dbReference type="SMART" id="SM00382">
    <property type="entry name" value="AAA"/>
    <property type="match status" value="1"/>
</dbReference>
<dbReference type="EMBL" id="LT615367">
    <property type="protein sequence ID" value="SLM62594.1"/>
    <property type="molecule type" value="Genomic_DNA"/>
</dbReference>
<dbReference type="PROSITE" id="PS00211">
    <property type="entry name" value="ABC_TRANSPORTER_1"/>
    <property type="match status" value="1"/>
</dbReference>
<proteinExistence type="predicted"/>
<evidence type="ECO:0000256" key="5">
    <source>
        <dbReference type="ARBA" id="ARBA00022741"/>
    </source>
</evidence>
<dbReference type="SUPFAM" id="SSF52540">
    <property type="entry name" value="P-loop containing nucleoside triphosphate hydrolases"/>
    <property type="match status" value="1"/>
</dbReference>
<dbReference type="Proteomes" id="UP000294820">
    <property type="component" value="Chromosome 1"/>
</dbReference>
<dbReference type="GO" id="GO:0005524">
    <property type="term" value="F:ATP binding"/>
    <property type="evidence" value="ECO:0007669"/>
    <property type="project" value="UniProtKB-KW"/>
</dbReference>
<keyword evidence="10" id="KW-0472">Membrane</keyword>
<dbReference type="InterPro" id="IPR008995">
    <property type="entry name" value="Mo/tungstate-bd_C_term_dom"/>
</dbReference>
<evidence type="ECO:0000256" key="6">
    <source>
        <dbReference type="ARBA" id="ARBA00022840"/>
    </source>
</evidence>
<accession>A0A375A937</accession>
<organism evidence="12 13">
    <name type="scientific">Dickeya aquatica</name>
    <dbReference type="NCBI Taxonomy" id="1401087"/>
    <lineage>
        <taxon>Bacteria</taxon>
        <taxon>Pseudomonadati</taxon>
        <taxon>Pseudomonadota</taxon>
        <taxon>Gammaproteobacteria</taxon>
        <taxon>Enterobacterales</taxon>
        <taxon>Pectobacteriaceae</taxon>
        <taxon>Dickeya</taxon>
    </lineage>
</organism>
<feature type="domain" description="ABC transporter" evidence="11">
    <location>
        <begin position="4"/>
        <end position="236"/>
    </location>
</feature>
<keyword evidence="1" id="KW-0813">Transport</keyword>
<dbReference type="AlphaFoldDB" id="A0A375A937"/>
<evidence type="ECO:0000256" key="9">
    <source>
        <dbReference type="ARBA" id="ARBA00023065"/>
    </source>
</evidence>
<dbReference type="InterPro" id="IPR017871">
    <property type="entry name" value="ABC_transporter-like_CS"/>
</dbReference>
<evidence type="ECO:0000256" key="10">
    <source>
        <dbReference type="ARBA" id="ARBA00023136"/>
    </source>
</evidence>
<dbReference type="PANTHER" id="PTHR42781:SF5">
    <property type="entry name" value="PUTRESCINE TRANSPORT ATP-BINDING PROTEIN POTG"/>
    <property type="match status" value="1"/>
</dbReference>
<dbReference type="InterPro" id="IPR013611">
    <property type="entry name" value="Transp-assoc_OB_typ2"/>
</dbReference>
<evidence type="ECO:0000256" key="3">
    <source>
        <dbReference type="ARBA" id="ARBA00022496"/>
    </source>
</evidence>
<evidence type="ECO:0000256" key="4">
    <source>
        <dbReference type="ARBA" id="ARBA00022519"/>
    </source>
</evidence>
<dbReference type="InterPro" id="IPR003593">
    <property type="entry name" value="AAA+_ATPase"/>
</dbReference>
<name>A0A375A937_9GAMM</name>